<accession>A0A4R6LYR1</accession>
<keyword evidence="4" id="KW-0479">Metal-binding</keyword>
<comment type="cofactor">
    <cofactor evidence="1">
        <name>FAD</name>
        <dbReference type="ChEBI" id="CHEBI:57692"/>
    </cofactor>
</comment>
<dbReference type="PROSITE" id="PS51085">
    <property type="entry name" value="2FE2S_FER_2"/>
    <property type="match status" value="1"/>
</dbReference>
<organism evidence="8 9">
    <name type="scientific">Enemella evansiae</name>
    <dbReference type="NCBI Taxonomy" id="2016499"/>
    <lineage>
        <taxon>Bacteria</taxon>
        <taxon>Bacillati</taxon>
        <taxon>Actinomycetota</taxon>
        <taxon>Actinomycetes</taxon>
        <taxon>Propionibacteriales</taxon>
        <taxon>Propionibacteriaceae</taxon>
        <taxon>Enemella</taxon>
    </lineage>
</organism>
<keyword evidence="7" id="KW-0411">Iron-sulfur</keyword>
<dbReference type="InterPro" id="IPR017938">
    <property type="entry name" value="Riboflavin_synthase-like_b-brl"/>
</dbReference>
<comment type="caution">
    <text evidence="8">The sequence shown here is derived from an EMBL/GenBank/DDBJ whole genome shotgun (WGS) entry which is preliminary data.</text>
</comment>
<dbReference type="Pfam" id="PF00111">
    <property type="entry name" value="Fer2"/>
    <property type="match status" value="1"/>
</dbReference>
<keyword evidence="9" id="KW-1185">Reference proteome</keyword>
<dbReference type="Proteomes" id="UP000215896">
    <property type="component" value="Unassembled WGS sequence"/>
</dbReference>
<evidence type="ECO:0000256" key="2">
    <source>
        <dbReference type="ARBA" id="ARBA00022630"/>
    </source>
</evidence>
<dbReference type="Gene3D" id="3.40.50.80">
    <property type="entry name" value="Nucleotide-binding domain of ferredoxin-NADP reductase (FNR) module"/>
    <property type="match status" value="1"/>
</dbReference>
<dbReference type="InterPro" id="IPR001041">
    <property type="entry name" value="2Fe-2S_ferredoxin-type"/>
</dbReference>
<keyword evidence="3" id="KW-0001">2Fe-2S</keyword>
<keyword evidence="5" id="KW-0560">Oxidoreductase</keyword>
<dbReference type="AlphaFoldDB" id="A0A255GCM3"/>
<dbReference type="SUPFAM" id="SSF54292">
    <property type="entry name" value="2Fe-2S ferredoxin-like"/>
    <property type="match status" value="1"/>
</dbReference>
<dbReference type="PRINTS" id="PR00409">
    <property type="entry name" value="PHDIOXRDTASE"/>
</dbReference>
<dbReference type="InterPro" id="IPR006058">
    <property type="entry name" value="2Fe2S_fd_BS"/>
</dbReference>
<dbReference type="PANTHER" id="PTHR47354:SF1">
    <property type="entry name" value="CARNITINE MONOOXYGENASE REDUCTASE SUBUNIT"/>
    <property type="match status" value="1"/>
</dbReference>
<dbReference type="Gene3D" id="2.40.30.10">
    <property type="entry name" value="Translation factors"/>
    <property type="match status" value="1"/>
</dbReference>
<keyword evidence="6" id="KW-0408">Iron</keyword>
<proteinExistence type="predicted"/>
<dbReference type="Gene3D" id="3.10.20.30">
    <property type="match status" value="1"/>
</dbReference>
<gene>
    <name evidence="8" type="ORF">CGZ94_16845</name>
</gene>
<dbReference type="InterPro" id="IPR050415">
    <property type="entry name" value="MRET"/>
</dbReference>
<evidence type="ECO:0000256" key="3">
    <source>
        <dbReference type="ARBA" id="ARBA00022714"/>
    </source>
</evidence>
<dbReference type="PANTHER" id="PTHR47354">
    <property type="entry name" value="NADH OXIDOREDUCTASE HCR"/>
    <property type="match status" value="1"/>
</dbReference>
<dbReference type="OrthoDB" id="3807506at2"/>
<dbReference type="GO" id="GO:0016491">
    <property type="term" value="F:oxidoreductase activity"/>
    <property type="evidence" value="ECO:0007669"/>
    <property type="project" value="UniProtKB-KW"/>
</dbReference>
<dbReference type="InterPro" id="IPR039261">
    <property type="entry name" value="FNR_nucleotide-bd"/>
</dbReference>
<evidence type="ECO:0000256" key="6">
    <source>
        <dbReference type="ARBA" id="ARBA00023004"/>
    </source>
</evidence>
<evidence type="ECO:0000313" key="8">
    <source>
        <dbReference type="EMBL" id="OYO10664.1"/>
    </source>
</evidence>
<name>A0A255GCM3_9ACTN</name>
<evidence type="ECO:0000256" key="5">
    <source>
        <dbReference type="ARBA" id="ARBA00023002"/>
    </source>
</evidence>
<sequence length="316" mass="34010">MFDVEPALELVVQRRTDVADDTITLTLAAPDGSDLPAWEPGAHIDLELGCGQTRQYSLCGDPTDRSSYTVAVLNEPASRGGSRFIHQEVYAGTPIQVRGPRNHFRLEPTERYTFVAGGVGITPILPMIAAAEARGADWELHYGGRTRTSMAFAADLVARHGDRVRLQPQDEVGLLDLAAVRDRGRTGGLIYCCGPEPLLVALEDSCAGVAGQVRLERFHAKEQEFGPDSPFEVELAESGMTVQVEPGVSIMETLRGAGVKVPSSCEEGTCGTCETGVLSGEVDHRDSLLTPAEQAENDCMMICVSRAKCARLVLEL</sequence>
<dbReference type="PROSITE" id="PS00197">
    <property type="entry name" value="2FE2S_FER_1"/>
    <property type="match status" value="1"/>
</dbReference>
<dbReference type="RefSeq" id="WP_094401274.1">
    <property type="nucleotide sequence ID" value="NZ_NMVL01000011.1"/>
</dbReference>
<dbReference type="EMBL" id="NMVO01000016">
    <property type="protein sequence ID" value="OYO10664.1"/>
    <property type="molecule type" value="Genomic_DNA"/>
</dbReference>
<evidence type="ECO:0000256" key="4">
    <source>
        <dbReference type="ARBA" id="ARBA00022723"/>
    </source>
</evidence>
<keyword evidence="2" id="KW-0285">Flavoprotein</keyword>
<dbReference type="PROSITE" id="PS51384">
    <property type="entry name" value="FAD_FR"/>
    <property type="match status" value="1"/>
</dbReference>
<dbReference type="CDD" id="cd06185">
    <property type="entry name" value="PDR_like"/>
    <property type="match status" value="1"/>
</dbReference>
<evidence type="ECO:0000256" key="1">
    <source>
        <dbReference type="ARBA" id="ARBA00001974"/>
    </source>
</evidence>
<reference evidence="8 9" key="1">
    <citation type="submission" date="2017-07" db="EMBL/GenBank/DDBJ databases">
        <title>Draft whole genome sequences of clinical Proprionibacteriaceae strains.</title>
        <authorList>
            <person name="Bernier A.-M."/>
            <person name="Bernard K."/>
            <person name="Domingo M.-C."/>
        </authorList>
    </citation>
    <scope>NUCLEOTIDE SEQUENCE [LARGE SCALE GENOMIC DNA]</scope>
    <source>
        <strain evidence="8 9">NML 030167</strain>
    </source>
</reference>
<dbReference type="InterPro" id="IPR012675">
    <property type="entry name" value="Beta-grasp_dom_sf"/>
</dbReference>
<dbReference type="InterPro" id="IPR036010">
    <property type="entry name" value="2Fe-2S_ferredoxin-like_sf"/>
</dbReference>
<dbReference type="InterPro" id="IPR017927">
    <property type="entry name" value="FAD-bd_FR_type"/>
</dbReference>
<dbReference type="GO" id="GO:0051537">
    <property type="term" value="F:2 iron, 2 sulfur cluster binding"/>
    <property type="evidence" value="ECO:0007669"/>
    <property type="project" value="UniProtKB-KW"/>
</dbReference>
<accession>A0A255GCM3</accession>
<evidence type="ECO:0000313" key="9">
    <source>
        <dbReference type="Proteomes" id="UP000215896"/>
    </source>
</evidence>
<dbReference type="SUPFAM" id="SSF63380">
    <property type="entry name" value="Riboflavin synthase domain-like"/>
    <property type="match status" value="1"/>
</dbReference>
<evidence type="ECO:0000256" key="7">
    <source>
        <dbReference type="ARBA" id="ARBA00023014"/>
    </source>
</evidence>
<protein>
    <submittedName>
        <fullName evidence="8">Oxidoreductase</fullName>
    </submittedName>
</protein>
<dbReference type="CDD" id="cd00207">
    <property type="entry name" value="fer2"/>
    <property type="match status" value="1"/>
</dbReference>
<dbReference type="SUPFAM" id="SSF52343">
    <property type="entry name" value="Ferredoxin reductase-like, C-terminal NADP-linked domain"/>
    <property type="match status" value="1"/>
</dbReference>
<dbReference type="GO" id="GO:0046872">
    <property type="term" value="F:metal ion binding"/>
    <property type="evidence" value="ECO:0007669"/>
    <property type="project" value="UniProtKB-KW"/>
</dbReference>